<keyword evidence="2" id="KW-0812">Transmembrane</keyword>
<proteinExistence type="predicted"/>
<dbReference type="PANTHER" id="PTHR43833">
    <property type="entry name" value="POTASSIUM CHANNEL PROTEIN 2-RELATED-RELATED"/>
    <property type="match status" value="1"/>
</dbReference>
<dbReference type="SUPFAM" id="SSF81324">
    <property type="entry name" value="Voltage-gated potassium channels"/>
    <property type="match status" value="1"/>
</dbReference>
<dbReference type="STRING" id="571932.SAMN05421743_114101"/>
<dbReference type="GO" id="GO:0034220">
    <property type="term" value="P:monoatomic ion transmembrane transport"/>
    <property type="evidence" value="ECO:0007669"/>
    <property type="project" value="UniProtKB-KW"/>
</dbReference>
<dbReference type="SUPFAM" id="SSF51735">
    <property type="entry name" value="NAD(P)-binding Rossmann-fold domains"/>
    <property type="match status" value="1"/>
</dbReference>
<keyword evidence="4" id="KW-0407">Ion channel</keyword>
<organism evidence="4 5">
    <name type="scientific">Thalassobacillus cyri</name>
    <dbReference type="NCBI Taxonomy" id="571932"/>
    <lineage>
        <taxon>Bacteria</taxon>
        <taxon>Bacillati</taxon>
        <taxon>Bacillota</taxon>
        <taxon>Bacilli</taxon>
        <taxon>Bacillales</taxon>
        <taxon>Bacillaceae</taxon>
        <taxon>Thalassobacillus</taxon>
    </lineage>
</organism>
<reference evidence="4 5" key="1">
    <citation type="submission" date="2016-10" db="EMBL/GenBank/DDBJ databases">
        <authorList>
            <person name="de Groot N.N."/>
        </authorList>
    </citation>
    <scope>NUCLEOTIDE SEQUENCE [LARGE SCALE GENOMIC DNA]</scope>
    <source>
        <strain evidence="4 5">CCM7597</strain>
    </source>
</reference>
<sequence>MYQFVQVYFRLPIFIRLLLTVILFMTFFGIVIHFLEPGHFPSIFDGIWWAFVTGSTVGYGDYVPLSTVGRMVAILLILAGGGIVTFYMATVSASTIKYERDLSNGKVAFKGNNHIIFVGWNERTRQLIDIMQNQKNPEKVVVIDKSMKTLPYNKYPVHFIRGDFYEDETLSKANISQARKALITADPSKREEESDQSVILGIVAMKGCNPDLNILAEILTEKQVINAERAGANDVIRSNDFMSSLFYHELYRNDPVQPFKLLLKILTEEQFYELTPPAHLIEQPFSKGAAYYAEKTSILIGLIRQDALLINVNPDETIHDDDRLVLLSPK</sequence>
<accession>A0A1H4G8J5</accession>
<keyword evidence="2" id="KW-0472">Membrane</keyword>
<evidence type="ECO:0000313" key="5">
    <source>
        <dbReference type="Proteomes" id="UP000198584"/>
    </source>
</evidence>
<comment type="subcellular location">
    <subcellularLocation>
        <location evidence="1">Cell membrane</location>
        <topology evidence="1">Multi-pass membrane protein</topology>
    </subcellularLocation>
</comment>
<keyword evidence="5" id="KW-1185">Reference proteome</keyword>
<evidence type="ECO:0000313" key="4">
    <source>
        <dbReference type="EMBL" id="SEB05945.1"/>
    </source>
</evidence>
<feature type="transmembrane region" description="Helical" evidence="2">
    <location>
        <begin position="13"/>
        <end position="35"/>
    </location>
</feature>
<dbReference type="Gene3D" id="3.40.50.720">
    <property type="entry name" value="NAD(P)-binding Rossmann-like Domain"/>
    <property type="match status" value="1"/>
</dbReference>
<protein>
    <submittedName>
        <fullName evidence="4">Voltage-gated potassium channel</fullName>
    </submittedName>
</protein>
<dbReference type="Pfam" id="PF02254">
    <property type="entry name" value="TrkA_N"/>
    <property type="match status" value="1"/>
</dbReference>
<feature type="transmembrane region" description="Helical" evidence="2">
    <location>
        <begin position="47"/>
        <end position="65"/>
    </location>
</feature>
<dbReference type="RefSeq" id="WP_245728987.1">
    <property type="nucleotide sequence ID" value="NZ_FNQR01000014.1"/>
</dbReference>
<dbReference type="Proteomes" id="UP000198584">
    <property type="component" value="Unassembled WGS sequence"/>
</dbReference>
<feature type="domain" description="RCK N-terminal" evidence="3">
    <location>
        <begin position="112"/>
        <end position="237"/>
    </location>
</feature>
<dbReference type="PANTHER" id="PTHR43833:SF9">
    <property type="entry name" value="POTASSIUM CHANNEL PROTEIN YUGO-RELATED"/>
    <property type="match status" value="1"/>
</dbReference>
<evidence type="ECO:0000256" key="1">
    <source>
        <dbReference type="ARBA" id="ARBA00004651"/>
    </source>
</evidence>
<evidence type="ECO:0000256" key="2">
    <source>
        <dbReference type="SAM" id="Phobius"/>
    </source>
</evidence>
<dbReference type="InterPro" id="IPR003148">
    <property type="entry name" value="RCK_N"/>
</dbReference>
<keyword evidence="4" id="KW-0813">Transport</keyword>
<dbReference type="GO" id="GO:0005886">
    <property type="term" value="C:plasma membrane"/>
    <property type="evidence" value="ECO:0007669"/>
    <property type="project" value="UniProtKB-SubCell"/>
</dbReference>
<dbReference type="PROSITE" id="PS51201">
    <property type="entry name" value="RCK_N"/>
    <property type="match status" value="1"/>
</dbReference>
<name>A0A1H4G8J5_9BACI</name>
<dbReference type="InterPro" id="IPR036291">
    <property type="entry name" value="NAD(P)-bd_dom_sf"/>
</dbReference>
<dbReference type="AlphaFoldDB" id="A0A1H4G8J5"/>
<dbReference type="GO" id="GO:0006813">
    <property type="term" value="P:potassium ion transport"/>
    <property type="evidence" value="ECO:0007669"/>
    <property type="project" value="InterPro"/>
</dbReference>
<dbReference type="InterPro" id="IPR013099">
    <property type="entry name" value="K_chnl_dom"/>
</dbReference>
<dbReference type="Gene3D" id="1.10.287.70">
    <property type="match status" value="1"/>
</dbReference>
<gene>
    <name evidence="4" type="ORF">SAMN05421743_114101</name>
</gene>
<keyword evidence="2" id="KW-1133">Transmembrane helix</keyword>
<dbReference type="EMBL" id="FNQR01000014">
    <property type="protein sequence ID" value="SEB05945.1"/>
    <property type="molecule type" value="Genomic_DNA"/>
</dbReference>
<evidence type="ECO:0000259" key="3">
    <source>
        <dbReference type="PROSITE" id="PS51201"/>
    </source>
</evidence>
<dbReference type="InterPro" id="IPR050721">
    <property type="entry name" value="Trk_Ktr_HKT_K-transport"/>
</dbReference>
<feature type="transmembrane region" description="Helical" evidence="2">
    <location>
        <begin position="71"/>
        <end position="90"/>
    </location>
</feature>
<keyword evidence="4" id="KW-0406">Ion transport</keyword>
<dbReference type="Pfam" id="PF07885">
    <property type="entry name" value="Ion_trans_2"/>
    <property type="match status" value="1"/>
</dbReference>